<dbReference type="GeneID" id="41977096"/>
<evidence type="ECO:0000313" key="6">
    <source>
        <dbReference type="EMBL" id="TPX08945.1"/>
    </source>
</evidence>
<feature type="compositionally biased region" description="Basic and acidic residues" evidence="1">
    <location>
        <begin position="30"/>
        <end position="44"/>
    </location>
</feature>
<feature type="region of interest" description="Disordered" evidence="1">
    <location>
        <begin position="239"/>
        <end position="327"/>
    </location>
</feature>
<dbReference type="InterPro" id="IPR056032">
    <property type="entry name" value="DUF7613"/>
</dbReference>
<feature type="region of interest" description="Disordered" evidence="1">
    <location>
        <begin position="1"/>
        <end position="46"/>
    </location>
</feature>
<evidence type="ECO:0000259" key="2">
    <source>
        <dbReference type="Pfam" id="PF24586"/>
    </source>
</evidence>
<name>A0A507AGN1_9PEZI</name>
<feature type="region of interest" description="Disordered" evidence="1">
    <location>
        <begin position="83"/>
        <end position="102"/>
    </location>
</feature>
<dbReference type="STRING" id="1093900.A0A507AGN1"/>
<dbReference type="Pfam" id="PF24587">
    <property type="entry name" value="DUF7612"/>
    <property type="match status" value="1"/>
</dbReference>
<dbReference type="Pfam" id="PF24589">
    <property type="entry name" value="DUF7614"/>
    <property type="match status" value="1"/>
</dbReference>
<feature type="compositionally biased region" description="Basic and acidic residues" evidence="1">
    <location>
        <begin position="150"/>
        <end position="172"/>
    </location>
</feature>
<keyword evidence="7" id="KW-1185">Reference proteome</keyword>
<evidence type="ECO:0000259" key="5">
    <source>
        <dbReference type="Pfam" id="PF24589"/>
    </source>
</evidence>
<feature type="domain" description="DUF7614" evidence="5">
    <location>
        <begin position="982"/>
        <end position="1105"/>
    </location>
</feature>
<accession>A0A507AGN1</accession>
<dbReference type="InParanoid" id="A0A507AGN1"/>
<evidence type="ECO:0000256" key="1">
    <source>
        <dbReference type="SAM" id="MobiDB-lite"/>
    </source>
</evidence>
<dbReference type="Proteomes" id="UP000319257">
    <property type="component" value="Unassembled WGS sequence"/>
</dbReference>
<dbReference type="OrthoDB" id="4356615at2759"/>
<evidence type="ECO:0000259" key="4">
    <source>
        <dbReference type="Pfam" id="PF24588"/>
    </source>
</evidence>
<feature type="region of interest" description="Disordered" evidence="1">
    <location>
        <begin position="341"/>
        <end position="385"/>
    </location>
</feature>
<evidence type="ECO:0000313" key="7">
    <source>
        <dbReference type="Proteomes" id="UP000319257"/>
    </source>
</evidence>
<comment type="caution">
    <text evidence="6">The sequence shown here is derived from an EMBL/GenBank/DDBJ whole genome shotgun (WGS) entry which is preliminary data.</text>
</comment>
<evidence type="ECO:0000259" key="3">
    <source>
        <dbReference type="Pfam" id="PF24587"/>
    </source>
</evidence>
<gene>
    <name evidence="6" type="ORF">E0L32_009649</name>
</gene>
<dbReference type="InterPro" id="IPR056031">
    <property type="entry name" value="DUF7612"/>
</dbReference>
<dbReference type="Pfam" id="PF24588">
    <property type="entry name" value="DUF7613"/>
    <property type="match status" value="1"/>
</dbReference>
<organism evidence="6 7">
    <name type="scientific">Thyridium curvatum</name>
    <dbReference type="NCBI Taxonomy" id="1093900"/>
    <lineage>
        <taxon>Eukaryota</taxon>
        <taxon>Fungi</taxon>
        <taxon>Dikarya</taxon>
        <taxon>Ascomycota</taxon>
        <taxon>Pezizomycotina</taxon>
        <taxon>Sordariomycetes</taxon>
        <taxon>Sordariomycetidae</taxon>
        <taxon>Thyridiales</taxon>
        <taxon>Thyridiaceae</taxon>
        <taxon>Thyridium</taxon>
    </lineage>
</organism>
<protein>
    <submittedName>
        <fullName evidence="6">Uncharacterized protein</fullName>
    </submittedName>
</protein>
<dbReference type="RefSeq" id="XP_030990656.1">
    <property type="nucleotide sequence ID" value="XM_031144637.1"/>
</dbReference>
<dbReference type="AlphaFoldDB" id="A0A507AGN1"/>
<feature type="domain" description="DUF7612" evidence="3">
    <location>
        <begin position="691"/>
        <end position="823"/>
    </location>
</feature>
<feature type="region of interest" description="Disordered" evidence="1">
    <location>
        <begin position="149"/>
        <end position="212"/>
    </location>
</feature>
<feature type="domain" description="DUF7613" evidence="4">
    <location>
        <begin position="827"/>
        <end position="976"/>
    </location>
</feature>
<dbReference type="EMBL" id="SKBQ01000071">
    <property type="protein sequence ID" value="TPX08945.1"/>
    <property type="molecule type" value="Genomic_DNA"/>
</dbReference>
<dbReference type="InterPro" id="IPR056030">
    <property type="entry name" value="DUF7611"/>
</dbReference>
<proteinExistence type="predicted"/>
<dbReference type="Pfam" id="PF24586">
    <property type="entry name" value="DUF7611"/>
    <property type="match status" value="1"/>
</dbReference>
<reference evidence="6 7" key="1">
    <citation type="submission" date="2019-06" db="EMBL/GenBank/DDBJ databases">
        <title>Draft genome sequence of the filamentous fungus Phialemoniopsis curvata isolated from diesel fuel.</title>
        <authorList>
            <person name="Varaljay V.A."/>
            <person name="Lyon W.J."/>
            <person name="Crouch A.L."/>
            <person name="Drake C.E."/>
            <person name="Hollomon J.M."/>
            <person name="Nadeau L.J."/>
            <person name="Nunn H.S."/>
            <person name="Stevenson B.S."/>
            <person name="Bojanowski C.L."/>
            <person name="Crookes-Goodson W.J."/>
        </authorList>
    </citation>
    <scope>NUCLEOTIDE SEQUENCE [LARGE SCALE GENOMIC DNA]</scope>
    <source>
        <strain evidence="6 7">D216</strain>
    </source>
</reference>
<sequence>MENDPFAPAPTHDEGRLKKGRLAMGKLFKGSRDRKVSNEQRQGELDAFLHGPGDVLQVNHAAPPPLAKLDITSATRYPNALNVQDPAQQGLSLRPRTHSPHARRRKGLVVRFVDTFPEIIGEGGDESEIPVVEIGNRRRAKSAPIATLHRPTDLQSRAHSDVRQGDDNDDFRPGMLRRAQTGYSSISDAPERAVPAGQPASAPFLDSPVVSKDEKRRSFIEVHQAQQREAEGLAFAQAVRSASTGAEEQLESRQPPVSPLKDMPPSQRASPPPIMVEDAAPRSSLSAEPPQNLQTSPQRQVVQPANISPLPSPQRSPMMPAAQLARPNQPDIRLRISPLDHSPASVQSAASTFSHPFSVSRNNSKISDRGNGSPSSPQKATLADPNDDAFHTFVVRTRHLFELFRLHSETRVPLSSCTSEMMARAALWWFLKGRMALESVIRERPASPQAQNAVEMSRQQAYADLAKSYWLSEEILPETLDTKQTPVDGEVQEVRRAVTSNLRKLAGSMQRNGFLPDEEAFLPQTIEKSIWIEYPSLSRDVVALLWGSWVSALASSQTLVPPMTILEALPLGDTPQAFNFGRMPAEVFLMEQGVESQNFYLPCLMSMVRPLDQATLVLVLSSQDGTVQLRVQSKKNKGSTWDDVRWRKEASSLEIALPRNLMLAIRLTPHDFKLLWSMYDFGNKVQSTLYPRNDEQPIFNTTLKAFQYFDPDPSSRQFPKESVSDCQIGIFERIHKEGAATGPRLFHRGYRVAVVAGTKTRTMCGVNHAYLAQTPVQFGFLRGEKGDPALLLGYDNGRAHGNMVLSFHDDEERVLLHSLLIGTALRPGEEVVTEVPLVSMTVSKNFDEKSGIPVFQKLPTQRVRVVNAASGTGQSNVVLADRLRMVVEFKNGTITDRINVAPGEFKIRLNVNNAQSLTVLRQPQKDLTMAVAEAQVARELPGELADALNLIQQSQTCRTYEFATLKDLHAFEAALTGHKVLFDGIAATFAISRRRMVVPIYKKWEAGATRLQLVEQDNVVQLLAFFEDFHHGHCMGLVLKGTDVFETFGRSGKAGLKIDDAKFPLPRKAAEEGGPIDNDAAFVCLDMPELPGEHDDITIIFESEKGK</sequence>
<feature type="domain" description="DUF7611" evidence="2">
    <location>
        <begin position="534"/>
        <end position="689"/>
    </location>
</feature>
<dbReference type="InterPro" id="IPR056033">
    <property type="entry name" value="DUF7614"/>
</dbReference>
<feature type="compositionally biased region" description="Polar residues" evidence="1">
    <location>
        <begin position="344"/>
        <end position="379"/>
    </location>
</feature>
<feature type="compositionally biased region" description="Polar residues" evidence="1">
    <location>
        <begin position="283"/>
        <end position="306"/>
    </location>
</feature>